<organism evidence="6 7">
    <name type="scientific">Dyella acidisoli</name>
    <dbReference type="NCBI Taxonomy" id="1867834"/>
    <lineage>
        <taxon>Bacteria</taxon>
        <taxon>Pseudomonadati</taxon>
        <taxon>Pseudomonadota</taxon>
        <taxon>Gammaproteobacteria</taxon>
        <taxon>Lysobacterales</taxon>
        <taxon>Rhodanobacteraceae</taxon>
        <taxon>Dyella</taxon>
    </lineage>
</organism>
<evidence type="ECO:0000256" key="4">
    <source>
        <dbReference type="SAM" id="MobiDB-lite"/>
    </source>
</evidence>
<evidence type="ECO:0000256" key="2">
    <source>
        <dbReference type="ARBA" id="ARBA00022525"/>
    </source>
</evidence>
<dbReference type="SMART" id="SM00912">
    <property type="entry name" value="Haemagg_act"/>
    <property type="match status" value="1"/>
</dbReference>
<dbReference type="Gene3D" id="2.160.20.10">
    <property type="entry name" value="Single-stranded right-handed beta-helix, Pectin lyase-like"/>
    <property type="match status" value="1"/>
</dbReference>
<feature type="compositionally biased region" description="Polar residues" evidence="4">
    <location>
        <begin position="1909"/>
        <end position="1923"/>
    </location>
</feature>
<keyword evidence="2" id="KW-0964">Secreted</keyword>
<dbReference type="InterPro" id="IPR050909">
    <property type="entry name" value="Bact_Autotransporter_VF"/>
</dbReference>
<evidence type="ECO:0000256" key="1">
    <source>
        <dbReference type="ARBA" id="ARBA00004613"/>
    </source>
</evidence>
<evidence type="ECO:0000256" key="3">
    <source>
        <dbReference type="ARBA" id="ARBA00022729"/>
    </source>
</evidence>
<evidence type="ECO:0000259" key="5">
    <source>
        <dbReference type="SMART" id="SM00912"/>
    </source>
</evidence>
<protein>
    <submittedName>
        <fullName evidence="6">Adhesin</fullName>
    </submittedName>
</protein>
<dbReference type="Pfam" id="PF18657">
    <property type="entry name" value="YDG"/>
    <property type="match status" value="4"/>
</dbReference>
<feature type="domain" description="Filamentous haemagglutinin FhaB/tRNA nuclease CdiA-like TPS" evidence="5">
    <location>
        <begin position="61"/>
        <end position="173"/>
    </location>
</feature>
<sequence>MNAKLYRHVYNKQLGCVVVAPEIARSGAHGGTTNTTARSKLPALCPLGMALVMLLGGALHAQSLPTGGSIVGGQGHIGAAGTTMTVQQNSSRLAINWASFNIGTGNTVVFNQPSSQAVALNTVLGNNPSQIYGNLQANGQVFLINPNGVLFGKSAQVSVGGLFASTLPIDTSAFMQGGNGYTFSRNASSGAGQVINQGHLKAVNGGFVVLAGDQVINTGTIDATTGTVALASGDSVTLNLDNFGQLKVSVNAATLGALIKSQGLIEADGGQVLLTARGLDQLQTNVMNLSGVIDARSIGAKNGRIVIDGGDASQGDSGTVALLDATVDASGANAGEQGGTVTITGPHVNLQGSAINVSGYAGGGTALVGGDAHGQGSLTHALTTSMDAHSSIDASATGNGNGGTVVLWSDEETEFDGAILGRGGMLGGNGGHVETSSENSLLFDPAQAVDTRAPHGTLGTLLLDPLNIFVVNGTGGSNSSTIDGLPATVNGTITDGELRSELATSNVVLTASSNISDTATVNVTGPGSLTMSAANISLVGSYNVTGGMALTVTGTGSLGGNISGTGSLTATGGSWSITEPNLRGALTVTNATVSLGNNNNVSSAALINSTWNMGAGGSYTFGSQLTLNNTTVSLNCTSCGDSYTQVNSPVMMVGNNSVTMYGTQYQQGLTFIAGFTGSGNVSLYTGSGYRSLLDVYGNMATYSGNVTAGAANAQPYWVQFNSNNGWGTGTLTVTGGNVSVNYEYNTDFRIGYYGCSSAVNQPTAKLVIAGGTFTTGANMTIGALTGNAGGTLNLLSDTATNVTFTTGLLNDASDLFAGVITGPGNLTKVGTGTQILTGANNNSGPTLVSAGTLQVGNNGTTGTLGTGKVTDNANLVFDFSNTQSLSAISSNTSGITGTGNFTAEMGGGLTVDRIVNLSGVQSSITLEAGDATPAGTATGGDVTFNNPVNVTAGGTVTIFQGNPNTATLNTSINGATGTTEYKTYDASTGMVSGAVAGTRNFYYRAQPLLTVANLTAAKVYDGTNSALGHVNGSNATVSGQIEGDQLGLANLSLTSATFNTSHAGAGLTLNAGYTANTATYNSGGTTWVVSGYGVNAYSNTAAANVITPAPVTVTASTQTKTYDGTTTSTTPVTNITGLVAGDSLTGLNQFYNSSQVLGVNGSSLIVNSGGVGVAGNHSSLLSDYAITYVNNTGTITPAPVTVTASTQTKVYDGTTASNLSVTNITGLLAGDNLTGLLQAYNSSHALGTNGSLLIVDNSNVGVTGNHSSSLSDYAVSYVSTPGTITPAAVTVTASTDTKVYDGTTASAAPVTNITGLVAGDSLTGLNQYYNSSQVLGTNGSTLIVNSSGVGIIGNHSSLLSDYAIAYADNTGTITPAPVTVTAAADTKVFDATTISTQNVTNITGLVPGDSLTGLFQAYNNSQVLGPNDSLLVVNSSGVSIVGNNSSVLNDYAISYVNTPGTITPASVVVTATSDTKVYDGTTVSNQGVTNITGLVGGDALTGLFQAYNSSHALGVGDSSLVVNNSDVGVNSGNGDTLSDYAISYVNTPGTITPASVIVAASADTKVYDSTTASNATVTNVTGLLPGDTLTGLSQYYNSSQVLGANGSTLIVNSSDVGVTGNHASALTDYAIDYVNASGTVAQRNLTIELNNVTKVYDGTTVAYAKGGVALPATASSGLIAGDKIVSIAGAGAYNSPHVLGAQSANFSLANLTIDLSGNDLANYHITLIQPTSATITPVPVSVTATPQTKAYDSTTASADAVTNISGLLPGDSLTGLTQAYTDPNAQGTNGSTLVVNSSDVGMSSNRGSSLSDYAISYVASVGTITPPPAAVSNVASTGNSAPGVSHAVPTEVPPARPVSIPPSPSIDVAKWQGALHSTQSMATAFPPPWLTVTQSPQSPQMLQVADTGQPPTTGPVNSDAAGSSASGLYCVQGVMRVPDGVNAMPVENCARSRRSGGI</sequence>
<dbReference type="SUPFAM" id="SSF51126">
    <property type="entry name" value="Pectin lyase-like"/>
    <property type="match status" value="1"/>
</dbReference>
<dbReference type="PANTHER" id="PTHR12338:SF8">
    <property type="entry name" value="HEME_HEMOPEXIN-BINDING PROTEIN"/>
    <property type="match status" value="1"/>
</dbReference>
<proteinExistence type="predicted"/>
<dbReference type="EMBL" id="BSOB01000005">
    <property type="protein sequence ID" value="GLQ91692.1"/>
    <property type="molecule type" value="Genomic_DNA"/>
</dbReference>
<dbReference type="NCBIfam" id="TIGR01901">
    <property type="entry name" value="adhes_NPXG"/>
    <property type="match status" value="1"/>
</dbReference>
<reference evidence="7" key="1">
    <citation type="journal article" date="2019" name="Int. J. Syst. Evol. Microbiol.">
        <title>The Global Catalogue of Microorganisms (GCM) 10K type strain sequencing project: providing services to taxonomists for standard genome sequencing and annotation.</title>
        <authorList>
            <consortium name="The Broad Institute Genomics Platform"/>
            <consortium name="The Broad Institute Genome Sequencing Center for Infectious Disease"/>
            <person name="Wu L."/>
            <person name="Ma J."/>
        </authorList>
    </citation>
    <scope>NUCLEOTIDE SEQUENCE [LARGE SCALE GENOMIC DNA]</scope>
    <source>
        <strain evidence="7">NBRC 111980</strain>
    </source>
</reference>
<comment type="subcellular location">
    <subcellularLocation>
        <location evidence="1">Secreted</location>
    </subcellularLocation>
</comment>
<dbReference type="Pfam" id="PF12951">
    <property type="entry name" value="PATR"/>
    <property type="match status" value="1"/>
</dbReference>
<accession>A0ABQ5XJZ8</accession>
<gene>
    <name evidence="6" type="primary">rcsA</name>
    <name evidence="6" type="ORF">GCM10007901_06420</name>
</gene>
<dbReference type="InterPro" id="IPR024973">
    <property type="entry name" value="ESPR"/>
</dbReference>
<comment type="caution">
    <text evidence="6">The sequence shown here is derived from an EMBL/GenBank/DDBJ whole genome shotgun (WGS) entry which is preliminary data.</text>
</comment>
<keyword evidence="7" id="KW-1185">Reference proteome</keyword>
<dbReference type="InterPro" id="IPR008638">
    <property type="entry name" value="FhaB/CdiA-like_TPS"/>
</dbReference>
<feature type="region of interest" description="Disordered" evidence="4">
    <location>
        <begin position="1894"/>
        <end position="1923"/>
    </location>
</feature>
<dbReference type="InterPro" id="IPR041248">
    <property type="entry name" value="YDG"/>
</dbReference>
<name>A0ABQ5XJZ8_9GAMM</name>
<dbReference type="PANTHER" id="PTHR12338">
    <property type="entry name" value="AUTOTRANSPORTER"/>
    <property type="match status" value="1"/>
</dbReference>
<dbReference type="InterPro" id="IPR012334">
    <property type="entry name" value="Pectin_lyas_fold"/>
</dbReference>
<dbReference type="InterPro" id="IPR013425">
    <property type="entry name" value="Autotrns_rpt"/>
</dbReference>
<dbReference type="RefSeq" id="WP_284319446.1">
    <property type="nucleotide sequence ID" value="NZ_BSOB01000005.1"/>
</dbReference>
<dbReference type="InterPro" id="IPR011050">
    <property type="entry name" value="Pectin_lyase_fold/virulence"/>
</dbReference>
<evidence type="ECO:0000313" key="6">
    <source>
        <dbReference type="EMBL" id="GLQ91692.1"/>
    </source>
</evidence>
<dbReference type="Proteomes" id="UP001156670">
    <property type="component" value="Unassembled WGS sequence"/>
</dbReference>
<dbReference type="Pfam" id="PF05860">
    <property type="entry name" value="TPS"/>
    <property type="match status" value="1"/>
</dbReference>
<keyword evidence="3" id="KW-0732">Signal</keyword>
<dbReference type="Pfam" id="PF13018">
    <property type="entry name" value="ESPR"/>
    <property type="match status" value="1"/>
</dbReference>
<evidence type="ECO:0000313" key="7">
    <source>
        <dbReference type="Proteomes" id="UP001156670"/>
    </source>
</evidence>